<evidence type="ECO:0000256" key="1">
    <source>
        <dbReference type="ARBA" id="ARBA00006174"/>
    </source>
</evidence>
<dbReference type="EMBL" id="NNRK01000011">
    <property type="protein sequence ID" value="OYR18675.1"/>
    <property type="molecule type" value="Genomic_DNA"/>
</dbReference>
<dbReference type="OrthoDB" id="9795089at2"/>
<dbReference type="Gene3D" id="3.30.1330.120">
    <property type="entry name" value="2-methylcitrate dehydratase PrpD"/>
    <property type="match status" value="1"/>
</dbReference>
<dbReference type="Pfam" id="PF19305">
    <property type="entry name" value="MmgE_PrpD_C"/>
    <property type="match status" value="1"/>
</dbReference>
<dbReference type="InterPro" id="IPR045337">
    <property type="entry name" value="MmgE_PrpD_C"/>
</dbReference>
<evidence type="ECO:0000259" key="2">
    <source>
        <dbReference type="Pfam" id="PF03972"/>
    </source>
</evidence>
<dbReference type="InterPro" id="IPR005656">
    <property type="entry name" value="MmgE_PrpD"/>
</dbReference>
<dbReference type="Gene3D" id="1.10.4100.10">
    <property type="entry name" value="2-methylcitrate dehydratase PrpD"/>
    <property type="match status" value="1"/>
</dbReference>
<proteinExistence type="inferred from homology"/>
<evidence type="ECO:0000313" key="4">
    <source>
        <dbReference type="EMBL" id="OYR18675.1"/>
    </source>
</evidence>
<dbReference type="AlphaFoldDB" id="A0A256FUX2"/>
<dbReference type="GO" id="GO:0016829">
    <property type="term" value="F:lyase activity"/>
    <property type="evidence" value="ECO:0007669"/>
    <property type="project" value="InterPro"/>
</dbReference>
<organism evidence="4 5">
    <name type="scientific">Brucella rhizosphaerae</name>
    <dbReference type="NCBI Taxonomy" id="571254"/>
    <lineage>
        <taxon>Bacteria</taxon>
        <taxon>Pseudomonadati</taxon>
        <taxon>Pseudomonadota</taxon>
        <taxon>Alphaproteobacteria</taxon>
        <taxon>Hyphomicrobiales</taxon>
        <taxon>Brucellaceae</taxon>
        <taxon>Brucella/Ochrobactrum group</taxon>
        <taxon>Brucella</taxon>
    </lineage>
</organism>
<dbReference type="InterPro" id="IPR042183">
    <property type="entry name" value="MmgE/PrpD_sf_1"/>
</dbReference>
<comment type="similarity">
    <text evidence="1">Belongs to the PrpD family.</text>
</comment>
<dbReference type="RefSeq" id="WP_094573482.1">
    <property type="nucleotide sequence ID" value="NZ_JBHEEL010000011.1"/>
</dbReference>
<gene>
    <name evidence="4" type="ORF">CEV32_3057</name>
</gene>
<keyword evidence="5" id="KW-1185">Reference proteome</keyword>
<dbReference type="PANTHER" id="PTHR16943:SF8">
    <property type="entry name" value="2-METHYLCITRATE DEHYDRATASE"/>
    <property type="match status" value="1"/>
</dbReference>
<comment type="caution">
    <text evidence="4">The sequence shown here is derived from an EMBL/GenBank/DDBJ whole genome shotgun (WGS) entry which is preliminary data.</text>
</comment>
<dbReference type="SUPFAM" id="SSF103378">
    <property type="entry name" value="2-methylcitrate dehydratase PrpD"/>
    <property type="match status" value="1"/>
</dbReference>
<evidence type="ECO:0000313" key="5">
    <source>
        <dbReference type="Proteomes" id="UP000216345"/>
    </source>
</evidence>
<dbReference type="PANTHER" id="PTHR16943">
    <property type="entry name" value="2-METHYLCITRATE DEHYDRATASE-RELATED"/>
    <property type="match status" value="1"/>
</dbReference>
<dbReference type="InterPro" id="IPR036148">
    <property type="entry name" value="MmgE/PrpD_sf"/>
</dbReference>
<dbReference type="Proteomes" id="UP000216345">
    <property type="component" value="Unassembled WGS sequence"/>
</dbReference>
<dbReference type="InterPro" id="IPR045336">
    <property type="entry name" value="MmgE_PrpD_N"/>
</dbReference>
<name>A0A256FUX2_9HYPH</name>
<reference evidence="4 5" key="1">
    <citation type="submission" date="2017-07" db="EMBL/GenBank/DDBJ databases">
        <title>Phylogenetic study on the rhizospheric bacterium Ochrobactrum sp. A44.</title>
        <authorList>
            <person name="Krzyzanowska D.M."/>
            <person name="Ossowicki A."/>
            <person name="Rajewska M."/>
            <person name="Maciag T."/>
            <person name="Kaczynski Z."/>
            <person name="Czerwicka M."/>
            <person name="Jafra S."/>
        </authorList>
    </citation>
    <scope>NUCLEOTIDE SEQUENCE [LARGE SCALE GENOMIC DNA]</scope>
    <source>
        <strain evidence="4 5">PR17</strain>
    </source>
</reference>
<accession>A0A256FUX2</accession>
<feature type="domain" description="MmgE/PrpD C-terminal" evidence="3">
    <location>
        <begin position="269"/>
        <end position="413"/>
    </location>
</feature>
<sequence length="457" mass="47750">MAGLSTILAEFVHAPPIMPEVVRAAGRRSLLNMVGTAIGGSNEAAIQKLAAMLPAFSGPETASIIGRTERADMLWAAYINAASANIFDYDDTHIPTVIHPAAPVAPAVLALAETLAAEGRPVSGGALIEAFVLGAEITCRLGNALHPDHYARGWHITSTCGAFGAALAVGRLLRLSPSQLVDALGHALAQATGSVETLGTMSKSLSVGQAARAGLMSALLAAKGYTGPDAPLEGARGFLALHSDNPDFSALTDDLGGRWEILKNTFKPYPCGVVLNPVIEACLALHAEGNFKADEIASITLTGHPLLRQRTDRPDVSTGRLAQVSAQHAVAVSLLWGRADLEAFSDSAVGNPELKAVARKLSFLDDPSFTFEAAEVCLLLQDGRKLVRKIDAAKGGLEYPMSEADLAAKFRTQIVWRGIELDGDALIASLGAIENAADGASFLALARADTTNKGREI</sequence>
<feature type="domain" description="MmgE/PrpD N-terminal" evidence="2">
    <location>
        <begin position="8"/>
        <end position="249"/>
    </location>
</feature>
<protein>
    <submittedName>
        <fullName evidence="4">MmgE/PrpD family protein</fullName>
    </submittedName>
</protein>
<dbReference type="Pfam" id="PF03972">
    <property type="entry name" value="MmgE_PrpD_N"/>
    <property type="match status" value="1"/>
</dbReference>
<evidence type="ECO:0000259" key="3">
    <source>
        <dbReference type="Pfam" id="PF19305"/>
    </source>
</evidence>
<dbReference type="InterPro" id="IPR042188">
    <property type="entry name" value="MmgE/PrpD_sf_2"/>
</dbReference>